<gene>
    <name evidence="1" type="ORF">UFOVP58_1</name>
</gene>
<accession>A0A6J5KRE9</accession>
<reference evidence="1" key="1">
    <citation type="submission" date="2020-04" db="EMBL/GenBank/DDBJ databases">
        <authorList>
            <person name="Chiriac C."/>
            <person name="Salcher M."/>
            <person name="Ghai R."/>
            <person name="Kavagutti S V."/>
        </authorList>
    </citation>
    <scope>NUCLEOTIDE SEQUENCE</scope>
</reference>
<evidence type="ECO:0000313" key="1">
    <source>
        <dbReference type="EMBL" id="CAB4124461.1"/>
    </source>
</evidence>
<name>A0A6J5KRE9_9CAUD</name>
<protein>
    <submittedName>
        <fullName evidence="1">Uncharacterized protein</fullName>
    </submittedName>
</protein>
<organism evidence="1">
    <name type="scientific">uncultured Caudovirales phage</name>
    <dbReference type="NCBI Taxonomy" id="2100421"/>
    <lineage>
        <taxon>Viruses</taxon>
        <taxon>Duplodnaviria</taxon>
        <taxon>Heunggongvirae</taxon>
        <taxon>Uroviricota</taxon>
        <taxon>Caudoviricetes</taxon>
        <taxon>Peduoviridae</taxon>
        <taxon>Maltschvirus</taxon>
        <taxon>Maltschvirus maltsch</taxon>
    </lineage>
</organism>
<dbReference type="EMBL" id="LR796186">
    <property type="protein sequence ID" value="CAB4124461.1"/>
    <property type="molecule type" value="Genomic_DNA"/>
</dbReference>
<proteinExistence type="predicted"/>
<sequence length="30" mass="3361">MKMILPEDIIALSNLSPKELTKLIQAEGYT</sequence>
<feature type="non-terminal residue" evidence="1">
    <location>
        <position position="30"/>
    </location>
</feature>